<accession>A0A0R3RD44</accession>
<name>A0A0R3RD44_9BILA</name>
<reference evidence="1" key="1">
    <citation type="submission" date="2017-02" db="UniProtKB">
        <authorList>
            <consortium name="WormBaseParasite"/>
        </authorList>
    </citation>
    <scope>IDENTIFICATION</scope>
</reference>
<dbReference type="AlphaFoldDB" id="A0A0R3RD44"/>
<proteinExistence type="predicted"/>
<dbReference type="WBParaSite" id="BTMF_0001796701-mRNA-1">
    <property type="protein sequence ID" value="BTMF_0001796701-mRNA-1"/>
    <property type="gene ID" value="BTMF_0001796701"/>
</dbReference>
<protein>
    <submittedName>
        <fullName evidence="1">Ovule protein</fullName>
    </submittedName>
</protein>
<organism evidence="1">
    <name type="scientific">Brugia timori</name>
    <dbReference type="NCBI Taxonomy" id="42155"/>
    <lineage>
        <taxon>Eukaryota</taxon>
        <taxon>Metazoa</taxon>
        <taxon>Ecdysozoa</taxon>
        <taxon>Nematoda</taxon>
        <taxon>Chromadorea</taxon>
        <taxon>Rhabditida</taxon>
        <taxon>Spirurina</taxon>
        <taxon>Spiruromorpha</taxon>
        <taxon>Filarioidea</taxon>
        <taxon>Onchocercidae</taxon>
        <taxon>Brugia</taxon>
    </lineage>
</organism>
<sequence>LLETLVEKSIVCFYQEPREFNFNSSLPSCCTIVFANKGLLYSSVTSHIYIYIQLISLESTIFPKINFQIFDDIFWCLEVSCAWYYNCRYFPRKEN</sequence>
<evidence type="ECO:0000313" key="1">
    <source>
        <dbReference type="WBParaSite" id="BTMF_0001796701-mRNA-1"/>
    </source>
</evidence>